<reference evidence="1 2" key="1">
    <citation type="journal article" date="2021" name="bioRxiv">
        <title>Unique metabolic strategies in Hadean analogues reveal hints for primordial physiology.</title>
        <authorList>
            <person name="Nobu M.K."/>
            <person name="Nakai R."/>
            <person name="Tamazawa S."/>
            <person name="Mori H."/>
            <person name="Toyoda A."/>
            <person name="Ijiri A."/>
            <person name="Suzuki S."/>
            <person name="Kurokawa K."/>
            <person name="Kamagata Y."/>
            <person name="Tamaki H."/>
        </authorList>
    </citation>
    <scope>NUCLEOTIDE SEQUENCE [LARGE SCALE GENOMIC DNA]</scope>
    <source>
        <strain evidence="1">BS525</strain>
    </source>
</reference>
<sequence length="106" mass="12161">MYLVRDSRAFLRKELKDGSSFRKKVQFSLGKLEELRVITSELKTPELSFDKTSLPRTIREKSLTLFVNKGGVPCREDFSILKHEGFFSGPRDTPSPIRKDADTLLL</sequence>
<proteinExistence type="predicted"/>
<organism evidence="1 2">
    <name type="scientific">Psychracetigena formicireducens</name>
    <dbReference type="NCBI Taxonomy" id="2986056"/>
    <lineage>
        <taxon>Bacteria</taxon>
        <taxon>Bacillati</taxon>
        <taxon>Candidatus Lithacetigenota</taxon>
        <taxon>Candidatus Psychracetigena</taxon>
    </lineage>
</organism>
<name>A0A9E2BHQ7_PSYF1</name>
<accession>A0A9E2BHQ7</accession>
<comment type="caution">
    <text evidence="1">The sequence shown here is derived from an EMBL/GenBank/DDBJ whole genome shotgun (WGS) entry which is preliminary data.</text>
</comment>
<gene>
    <name evidence="1" type="ORF">DDT42_00972</name>
</gene>
<evidence type="ECO:0000313" key="2">
    <source>
        <dbReference type="Proteomes" id="UP000811545"/>
    </source>
</evidence>
<dbReference type="AlphaFoldDB" id="A0A9E2BHQ7"/>
<protein>
    <submittedName>
        <fullName evidence="1">Uncharacterized protein</fullName>
    </submittedName>
</protein>
<dbReference type="Proteomes" id="UP000811545">
    <property type="component" value="Unassembled WGS sequence"/>
</dbReference>
<evidence type="ECO:0000313" key="1">
    <source>
        <dbReference type="EMBL" id="MBT9145102.1"/>
    </source>
</evidence>
<dbReference type="EMBL" id="QLTW01000048">
    <property type="protein sequence ID" value="MBT9145102.1"/>
    <property type="molecule type" value="Genomic_DNA"/>
</dbReference>